<evidence type="ECO:0000256" key="2">
    <source>
        <dbReference type="SAM" id="Phobius"/>
    </source>
</evidence>
<dbReference type="EMBL" id="MBLM01000003">
    <property type="protein sequence ID" value="OHV45931.1"/>
    <property type="molecule type" value="Genomic_DNA"/>
</dbReference>
<evidence type="ECO:0000313" key="3">
    <source>
        <dbReference type="EMBL" id="OHV45931.1"/>
    </source>
</evidence>
<keyword evidence="2" id="KW-1133">Transmembrane helix</keyword>
<name>A0A1S1RJH0_9ACTN</name>
<dbReference type="InterPro" id="IPR050955">
    <property type="entry name" value="Plant_Biomass_Hydrol_Est"/>
</dbReference>
<dbReference type="RefSeq" id="WP_071082190.1">
    <property type="nucleotide sequence ID" value="NZ_MBLM01000003.1"/>
</dbReference>
<dbReference type="Proteomes" id="UP000179627">
    <property type="component" value="Unassembled WGS sequence"/>
</dbReference>
<dbReference type="SUPFAM" id="SSF53474">
    <property type="entry name" value="alpha/beta-Hydrolases"/>
    <property type="match status" value="1"/>
</dbReference>
<dbReference type="PANTHER" id="PTHR43037">
    <property type="entry name" value="UNNAMED PRODUCT-RELATED"/>
    <property type="match status" value="1"/>
</dbReference>
<keyword evidence="2" id="KW-0812">Transmembrane</keyword>
<dbReference type="PANTHER" id="PTHR43037:SF1">
    <property type="entry name" value="BLL1128 PROTEIN"/>
    <property type="match status" value="1"/>
</dbReference>
<sequence length="223" mass="24418">MWFGWIVASNPLAGWWGKNKKNVIIVGVALVAVWWLVAGRGRPEVEQVDIPDDYPSAGRELRVQAPSDPDEPLPLVIILHDDNADAKSLEGASDASSLASRRDFALAFPEAVAGTWRLDDPNGPDLQYLRDVVRFMDEERTDVDLDRVYIWGIGEGARLALLAACGPGDPVYAGVGVVGQFETEPGPTCDAVTPHGRVAETAWDDDVTDALWEFSHDKRRRSA</sequence>
<keyword evidence="2" id="KW-0472">Membrane</keyword>
<gene>
    <name evidence="3" type="ORF">CC117_09255</name>
</gene>
<reference evidence="4" key="1">
    <citation type="submission" date="2016-07" db="EMBL/GenBank/DDBJ databases">
        <title>Sequence Frankia sp. strain CcI1.17.</title>
        <authorList>
            <person name="Ghodhbane-Gtari F."/>
            <person name="Swanson E."/>
            <person name="Gueddou A."/>
            <person name="Morris K."/>
            <person name="Hezbri K."/>
            <person name="Ktari A."/>
            <person name="Nouioui I."/>
            <person name="Abebe-Akele F."/>
            <person name="Simpson S."/>
            <person name="Thomas K."/>
            <person name="Gtari M."/>
            <person name="Tisa L.S."/>
            <person name="Hurst S."/>
        </authorList>
    </citation>
    <scope>NUCLEOTIDE SEQUENCE [LARGE SCALE GENOMIC DNA]</scope>
    <source>
        <strain evidence="4">Cc1.17</strain>
    </source>
</reference>
<dbReference type="AlphaFoldDB" id="A0A1S1RJH0"/>
<protein>
    <submittedName>
        <fullName evidence="3">Plasmid partitioning protein</fullName>
    </submittedName>
</protein>
<accession>A0A1S1RJH0</accession>
<keyword evidence="1" id="KW-0732">Signal</keyword>
<feature type="transmembrane region" description="Helical" evidence="2">
    <location>
        <begin position="20"/>
        <end position="37"/>
    </location>
</feature>
<comment type="caution">
    <text evidence="3">The sequence shown here is derived from an EMBL/GenBank/DDBJ whole genome shotgun (WGS) entry which is preliminary data.</text>
</comment>
<dbReference type="InterPro" id="IPR029058">
    <property type="entry name" value="AB_hydrolase_fold"/>
</dbReference>
<evidence type="ECO:0000256" key="1">
    <source>
        <dbReference type="ARBA" id="ARBA00022729"/>
    </source>
</evidence>
<dbReference type="Gene3D" id="3.40.50.1820">
    <property type="entry name" value="alpha/beta hydrolase"/>
    <property type="match status" value="1"/>
</dbReference>
<proteinExistence type="predicted"/>
<keyword evidence="4" id="KW-1185">Reference proteome</keyword>
<dbReference type="OrthoDB" id="3209626at2"/>
<organism evidence="3 4">
    <name type="scientific">Parafrankia colletiae</name>
    <dbReference type="NCBI Taxonomy" id="573497"/>
    <lineage>
        <taxon>Bacteria</taxon>
        <taxon>Bacillati</taxon>
        <taxon>Actinomycetota</taxon>
        <taxon>Actinomycetes</taxon>
        <taxon>Frankiales</taxon>
        <taxon>Frankiaceae</taxon>
        <taxon>Parafrankia</taxon>
    </lineage>
</organism>
<evidence type="ECO:0000313" key="4">
    <source>
        <dbReference type="Proteomes" id="UP000179627"/>
    </source>
</evidence>